<feature type="region of interest" description="Disordered" evidence="7">
    <location>
        <begin position="604"/>
        <end position="679"/>
    </location>
</feature>
<dbReference type="PROSITE" id="PS50048">
    <property type="entry name" value="ZN2_CY6_FUNGAL_2"/>
    <property type="match status" value="1"/>
</dbReference>
<dbReference type="PANTHER" id="PTHR36206">
    <property type="entry name" value="ASPERCRYPTIN BIOSYNTHESIS CLUSTER-SPECIFIC TRANSCRIPTION REGULATOR ATNN-RELATED"/>
    <property type="match status" value="1"/>
</dbReference>
<dbReference type="GeneID" id="19276025"/>
<keyword evidence="3" id="KW-0805">Transcription regulation</keyword>
<evidence type="ECO:0000256" key="4">
    <source>
        <dbReference type="ARBA" id="ARBA00023125"/>
    </source>
</evidence>
<keyword evidence="2" id="KW-0862">Zinc</keyword>
<keyword evidence="1" id="KW-0479">Metal-binding</keyword>
<dbReference type="InterPro" id="IPR052360">
    <property type="entry name" value="Transcr_Regulatory_Proteins"/>
</dbReference>
<dbReference type="GO" id="GO:0003677">
    <property type="term" value="F:DNA binding"/>
    <property type="evidence" value="ECO:0007669"/>
    <property type="project" value="UniProtKB-KW"/>
</dbReference>
<dbReference type="InParanoid" id="W3WTE8"/>
<dbReference type="eggNOG" id="ENOG502SM93">
    <property type="taxonomic scope" value="Eukaryota"/>
</dbReference>
<dbReference type="SUPFAM" id="SSF57701">
    <property type="entry name" value="Zn2/Cys6 DNA-binding domain"/>
    <property type="match status" value="1"/>
</dbReference>
<dbReference type="GO" id="GO:0008270">
    <property type="term" value="F:zinc ion binding"/>
    <property type="evidence" value="ECO:0007669"/>
    <property type="project" value="InterPro"/>
</dbReference>
<feature type="compositionally biased region" description="Basic residues" evidence="7">
    <location>
        <begin position="26"/>
        <end position="37"/>
    </location>
</feature>
<evidence type="ECO:0000256" key="3">
    <source>
        <dbReference type="ARBA" id="ARBA00023015"/>
    </source>
</evidence>
<dbReference type="Pfam" id="PF00172">
    <property type="entry name" value="Zn_clus"/>
    <property type="match status" value="1"/>
</dbReference>
<feature type="compositionally biased region" description="Low complexity" evidence="7">
    <location>
        <begin position="611"/>
        <end position="628"/>
    </location>
</feature>
<evidence type="ECO:0000313" key="9">
    <source>
        <dbReference type="EMBL" id="ETS77138.1"/>
    </source>
</evidence>
<feature type="compositionally biased region" description="Polar residues" evidence="7">
    <location>
        <begin position="632"/>
        <end position="643"/>
    </location>
</feature>
<dbReference type="OrthoDB" id="39175at2759"/>
<dbReference type="OMA" id="QECHFEP"/>
<proteinExistence type="predicted"/>
<accession>W3WTE8</accession>
<feature type="region of interest" description="Disordered" evidence="7">
    <location>
        <begin position="121"/>
        <end position="140"/>
    </location>
</feature>
<name>W3WTE8_PESFW</name>
<evidence type="ECO:0000256" key="1">
    <source>
        <dbReference type="ARBA" id="ARBA00022723"/>
    </source>
</evidence>
<evidence type="ECO:0000256" key="6">
    <source>
        <dbReference type="ARBA" id="ARBA00023242"/>
    </source>
</evidence>
<evidence type="ECO:0000256" key="5">
    <source>
        <dbReference type="ARBA" id="ARBA00023163"/>
    </source>
</evidence>
<dbReference type="STRING" id="1229662.W3WTE8"/>
<feature type="region of interest" description="Disordered" evidence="7">
    <location>
        <begin position="1"/>
        <end position="41"/>
    </location>
</feature>
<reference evidence="10" key="1">
    <citation type="journal article" date="2015" name="BMC Genomics">
        <title>Genomic and transcriptomic analysis of the endophytic fungus Pestalotiopsis fici reveals its lifestyle and high potential for synthesis of natural products.</title>
        <authorList>
            <person name="Wang X."/>
            <person name="Zhang X."/>
            <person name="Liu L."/>
            <person name="Xiang M."/>
            <person name="Wang W."/>
            <person name="Sun X."/>
            <person name="Che Y."/>
            <person name="Guo L."/>
            <person name="Liu G."/>
            <person name="Guo L."/>
            <person name="Wang C."/>
            <person name="Yin W.B."/>
            <person name="Stadler M."/>
            <person name="Zhang X."/>
            <person name="Liu X."/>
        </authorList>
    </citation>
    <scope>NUCLEOTIDE SEQUENCE [LARGE SCALE GENOMIC DNA]</scope>
    <source>
        <strain evidence="10">W106-1 / CGMCC3.15140</strain>
    </source>
</reference>
<dbReference type="HOGENOM" id="CLU_011409_2_0_1"/>
<dbReference type="SMART" id="SM00066">
    <property type="entry name" value="GAL4"/>
    <property type="match status" value="1"/>
</dbReference>
<feature type="region of interest" description="Disordered" evidence="7">
    <location>
        <begin position="354"/>
        <end position="374"/>
    </location>
</feature>
<evidence type="ECO:0000256" key="2">
    <source>
        <dbReference type="ARBA" id="ARBA00022833"/>
    </source>
</evidence>
<dbReference type="RefSeq" id="XP_007837784.1">
    <property type="nucleotide sequence ID" value="XM_007839593.1"/>
</dbReference>
<keyword evidence="6" id="KW-0539">Nucleus</keyword>
<keyword evidence="10" id="KW-1185">Reference proteome</keyword>
<dbReference type="KEGG" id="pfy:PFICI_11012"/>
<dbReference type="AlphaFoldDB" id="W3WTE8"/>
<dbReference type="PROSITE" id="PS00463">
    <property type="entry name" value="ZN2_CY6_FUNGAL_1"/>
    <property type="match status" value="1"/>
</dbReference>
<keyword evidence="5" id="KW-0804">Transcription</keyword>
<gene>
    <name evidence="9" type="ORF">PFICI_11012</name>
</gene>
<protein>
    <recommendedName>
        <fullName evidence="8">Zn(2)-C6 fungal-type domain-containing protein</fullName>
    </recommendedName>
</protein>
<dbReference type="PANTHER" id="PTHR36206:SF4">
    <property type="entry name" value="HYPOTHETICAL CONSERVED PROTEIN (EUROFUNG)-RELATED"/>
    <property type="match status" value="1"/>
</dbReference>
<dbReference type="EMBL" id="KI912116">
    <property type="protein sequence ID" value="ETS77138.1"/>
    <property type="molecule type" value="Genomic_DNA"/>
</dbReference>
<evidence type="ECO:0000259" key="8">
    <source>
        <dbReference type="PROSITE" id="PS50048"/>
    </source>
</evidence>
<dbReference type="CDD" id="cd00067">
    <property type="entry name" value="GAL4"/>
    <property type="match status" value="1"/>
</dbReference>
<dbReference type="Proteomes" id="UP000030651">
    <property type="component" value="Unassembled WGS sequence"/>
</dbReference>
<dbReference type="Gene3D" id="4.10.240.10">
    <property type="entry name" value="Zn(2)-C6 fungal-type DNA-binding domain"/>
    <property type="match status" value="1"/>
</dbReference>
<evidence type="ECO:0000313" key="10">
    <source>
        <dbReference type="Proteomes" id="UP000030651"/>
    </source>
</evidence>
<organism evidence="9 10">
    <name type="scientific">Pestalotiopsis fici (strain W106-1 / CGMCC3.15140)</name>
    <dbReference type="NCBI Taxonomy" id="1229662"/>
    <lineage>
        <taxon>Eukaryota</taxon>
        <taxon>Fungi</taxon>
        <taxon>Dikarya</taxon>
        <taxon>Ascomycota</taxon>
        <taxon>Pezizomycotina</taxon>
        <taxon>Sordariomycetes</taxon>
        <taxon>Xylariomycetidae</taxon>
        <taxon>Amphisphaeriales</taxon>
        <taxon>Sporocadaceae</taxon>
        <taxon>Pestalotiopsis</taxon>
    </lineage>
</organism>
<dbReference type="GO" id="GO:0000981">
    <property type="term" value="F:DNA-binding transcription factor activity, RNA polymerase II-specific"/>
    <property type="evidence" value="ECO:0007669"/>
    <property type="project" value="InterPro"/>
</dbReference>
<evidence type="ECO:0000256" key="7">
    <source>
        <dbReference type="SAM" id="MobiDB-lite"/>
    </source>
</evidence>
<dbReference type="InterPro" id="IPR036864">
    <property type="entry name" value="Zn2-C6_fun-type_DNA-bd_sf"/>
</dbReference>
<feature type="domain" description="Zn(2)-C6 fungal-type" evidence="8">
    <location>
        <begin position="40"/>
        <end position="68"/>
    </location>
</feature>
<sequence>MTGDDNRNHRPEPVQTDLSGDAAAQRQRRPRTSKPKVKTGCNNCKQRRIKCDEKRPACTQCVRSKKECKGYPPPPRPRIFEEVAIAPRPVTNNVAIIAAAPAPAPSTIAPRRPTIAIATKPKRAVSPPQQRITPPLTPINHPESTFTSSLMVHRPSVNLPFNPQDGLYFQLFRERTAGELSGFFDSSFWTCSVLRECHSEEAIRHSVVALGALYKTLEKMTESPPGSPSDHFDPVDHARLHWEVAFRNYDSALKAIRSQTSSDHSTQRTSLMATVLLACFDSFIGDHKQAIRQIQTGLGLLEQLRAERRRAFLPRPEEPVEQDLIQMFTRLAIQAKSYDMAFHFPQPFVIRLTPQNTDPTSPTSEGGSPVSTLQSPIPESFSSLIEARLAWDALCEKMLRFTETMFQYTSSTSPMGVLPRQLQQFGVGFKNEIASWDHAFEPILNSRNAPGKSSQEKAAISVLKMFQIMGQILFLMTFSDNESSFDAFLPQFKKIVSLAEEVVGDEEREAMAKRCPNPQFCQHQSGHPDIFGGGEWTAKHIKPSFSADLGIVPPLYLVATKCRDSTIRRQAIQLLMSSARREGMWDSELIARIGMWIMAIEEEGMTPGDSPRPSTSSTSTFSAASPGARSIGSISNGSPTNGYTDLESDRPLGPGGNARWSIGRRESLATNGSMGRSRTIPEEKRVMVRAVEFDLRSRTATLQCGSRDLTPGMQDFKNRITQFDW</sequence>
<dbReference type="InterPro" id="IPR001138">
    <property type="entry name" value="Zn2Cys6_DnaBD"/>
</dbReference>
<keyword evidence="4" id="KW-0238">DNA-binding</keyword>
<feature type="compositionally biased region" description="Basic and acidic residues" evidence="7">
    <location>
        <begin position="1"/>
        <end position="12"/>
    </location>
</feature>